<dbReference type="InterPro" id="IPR038765">
    <property type="entry name" value="Papain-like_cys_pep_sf"/>
</dbReference>
<dbReference type="EMBL" id="JAULSU010000002">
    <property type="protein sequence ID" value="KAK0627082.1"/>
    <property type="molecule type" value="Genomic_DNA"/>
</dbReference>
<dbReference type="AlphaFoldDB" id="A0AA40C6L8"/>
<organism evidence="1 2">
    <name type="scientific">Immersiella caudata</name>
    <dbReference type="NCBI Taxonomy" id="314043"/>
    <lineage>
        <taxon>Eukaryota</taxon>
        <taxon>Fungi</taxon>
        <taxon>Dikarya</taxon>
        <taxon>Ascomycota</taxon>
        <taxon>Pezizomycotina</taxon>
        <taxon>Sordariomycetes</taxon>
        <taxon>Sordariomycetidae</taxon>
        <taxon>Sordariales</taxon>
        <taxon>Lasiosphaeriaceae</taxon>
        <taxon>Immersiella</taxon>
    </lineage>
</organism>
<dbReference type="Proteomes" id="UP001175000">
    <property type="component" value="Unassembled WGS sequence"/>
</dbReference>
<evidence type="ECO:0008006" key="3">
    <source>
        <dbReference type="Google" id="ProtNLM"/>
    </source>
</evidence>
<reference evidence="1" key="1">
    <citation type="submission" date="2023-06" db="EMBL/GenBank/DDBJ databases">
        <title>Genome-scale phylogeny and comparative genomics of the fungal order Sordariales.</title>
        <authorList>
            <consortium name="Lawrence Berkeley National Laboratory"/>
            <person name="Hensen N."/>
            <person name="Bonometti L."/>
            <person name="Westerberg I."/>
            <person name="Brannstrom I.O."/>
            <person name="Guillou S."/>
            <person name="Cros-Aarteil S."/>
            <person name="Calhoun S."/>
            <person name="Haridas S."/>
            <person name="Kuo A."/>
            <person name="Mondo S."/>
            <person name="Pangilinan J."/>
            <person name="Riley R."/>
            <person name="Labutti K."/>
            <person name="Andreopoulos B."/>
            <person name="Lipzen A."/>
            <person name="Chen C."/>
            <person name="Yanf M."/>
            <person name="Daum C."/>
            <person name="Ng V."/>
            <person name="Clum A."/>
            <person name="Steindorff A."/>
            <person name="Ohm R."/>
            <person name="Martin F."/>
            <person name="Silar P."/>
            <person name="Natvig D."/>
            <person name="Lalanne C."/>
            <person name="Gautier V."/>
            <person name="Ament-Velasquez S.L."/>
            <person name="Kruys A."/>
            <person name="Hutchinson M.I."/>
            <person name="Powell A.J."/>
            <person name="Barry K."/>
            <person name="Miller A.N."/>
            <person name="Grigoriev I.V."/>
            <person name="Debuchy R."/>
            <person name="Gladieux P."/>
            <person name="Thoren M.H."/>
            <person name="Johannesson H."/>
        </authorList>
    </citation>
    <scope>NUCLEOTIDE SEQUENCE</scope>
    <source>
        <strain evidence="1">CBS 606.72</strain>
    </source>
</reference>
<comment type="caution">
    <text evidence="1">The sequence shown here is derived from an EMBL/GenBank/DDBJ whole genome shotgun (WGS) entry which is preliminary data.</text>
</comment>
<proteinExistence type="predicted"/>
<protein>
    <recommendedName>
        <fullName evidence="3">Ubiquitin-like protease family profile domain-containing protein</fullName>
    </recommendedName>
</protein>
<accession>A0AA40C6L8</accession>
<name>A0AA40C6L8_9PEZI</name>
<sequence length="244" mass="27957">MFAVGKSELDQFRGKLHMPTKPHLASKALLVLGLGHQDAVDQMLQEFDDLLREYGLTDEHCLMANGAIDVSRDSLQRLGSGEWLDAWVIAAAMELTAKPLPVRIGLSVPLHEGKNKIKPREKPLAAWRKKVDASRAEELAYFCPLHLRNDHFTLLEIDEGTQTIYHYDSLAQQRRTLVGNAVEEEFKHHRPGGRHRPDIMDRRREIPHSWRGRRLVRHTRELRCFDFLLKTPKSGGNIQEISVP</sequence>
<evidence type="ECO:0000313" key="2">
    <source>
        <dbReference type="Proteomes" id="UP001175000"/>
    </source>
</evidence>
<gene>
    <name evidence="1" type="ORF">B0T14DRAFT_562925</name>
</gene>
<evidence type="ECO:0000313" key="1">
    <source>
        <dbReference type="EMBL" id="KAK0627082.1"/>
    </source>
</evidence>
<dbReference type="SUPFAM" id="SSF54001">
    <property type="entry name" value="Cysteine proteinases"/>
    <property type="match status" value="1"/>
</dbReference>
<dbReference type="Gene3D" id="3.40.395.10">
    <property type="entry name" value="Adenoviral Proteinase, Chain A"/>
    <property type="match status" value="1"/>
</dbReference>
<keyword evidence="2" id="KW-1185">Reference proteome</keyword>